<dbReference type="EMBL" id="LAZR01001684">
    <property type="protein sequence ID" value="KKN40823.1"/>
    <property type="molecule type" value="Genomic_DNA"/>
</dbReference>
<sequence>MIKGYCHTNLDGYQRYSWPELFCSVPNIGDKVLTQCHEKSLKVVSITHLLGFEGQPPNAPYPMIRIELHKNY</sequence>
<comment type="caution">
    <text evidence="1">The sequence shown here is derived from an EMBL/GenBank/DDBJ whole genome shotgun (WGS) entry which is preliminary data.</text>
</comment>
<proteinExistence type="predicted"/>
<evidence type="ECO:0000313" key="1">
    <source>
        <dbReference type="EMBL" id="KKN40823.1"/>
    </source>
</evidence>
<dbReference type="AlphaFoldDB" id="A0A0F9THA2"/>
<accession>A0A0F9THA2</accession>
<gene>
    <name evidence="1" type="ORF">LCGC14_0729650</name>
</gene>
<organism evidence="1">
    <name type="scientific">marine sediment metagenome</name>
    <dbReference type="NCBI Taxonomy" id="412755"/>
    <lineage>
        <taxon>unclassified sequences</taxon>
        <taxon>metagenomes</taxon>
        <taxon>ecological metagenomes</taxon>
    </lineage>
</organism>
<reference evidence="1" key="1">
    <citation type="journal article" date="2015" name="Nature">
        <title>Complex archaea that bridge the gap between prokaryotes and eukaryotes.</title>
        <authorList>
            <person name="Spang A."/>
            <person name="Saw J.H."/>
            <person name="Jorgensen S.L."/>
            <person name="Zaremba-Niedzwiedzka K."/>
            <person name="Martijn J."/>
            <person name="Lind A.E."/>
            <person name="van Eijk R."/>
            <person name="Schleper C."/>
            <person name="Guy L."/>
            <person name="Ettema T.J."/>
        </authorList>
    </citation>
    <scope>NUCLEOTIDE SEQUENCE</scope>
</reference>
<name>A0A0F9THA2_9ZZZZ</name>
<protein>
    <submittedName>
        <fullName evidence="1">Uncharacterized protein</fullName>
    </submittedName>
</protein>